<keyword evidence="1" id="KW-0175">Coiled coil</keyword>
<evidence type="ECO:0000313" key="3">
    <source>
        <dbReference type="EMBL" id="CAL6111813.1"/>
    </source>
</evidence>
<evidence type="ECO:0000256" key="1">
    <source>
        <dbReference type="SAM" id="Coils"/>
    </source>
</evidence>
<gene>
    <name evidence="2" type="ORF">HINF_LOCUS18907</name>
    <name evidence="3" type="ORF">HINF_LOCUS76685</name>
</gene>
<proteinExistence type="predicted"/>
<comment type="caution">
    <text evidence="2">The sequence shown here is derived from an EMBL/GenBank/DDBJ whole genome shotgun (WGS) entry which is preliminary data.</text>
</comment>
<reference evidence="2" key="1">
    <citation type="submission" date="2023-06" db="EMBL/GenBank/DDBJ databases">
        <authorList>
            <person name="Kurt Z."/>
        </authorList>
    </citation>
    <scope>NUCLEOTIDE SEQUENCE</scope>
</reference>
<evidence type="ECO:0000313" key="4">
    <source>
        <dbReference type="Proteomes" id="UP001642409"/>
    </source>
</evidence>
<reference evidence="3 4" key="2">
    <citation type="submission" date="2024-07" db="EMBL/GenBank/DDBJ databases">
        <authorList>
            <person name="Akdeniz Z."/>
        </authorList>
    </citation>
    <scope>NUCLEOTIDE SEQUENCE [LARGE SCALE GENOMIC DNA]</scope>
</reference>
<organism evidence="2">
    <name type="scientific">Hexamita inflata</name>
    <dbReference type="NCBI Taxonomy" id="28002"/>
    <lineage>
        <taxon>Eukaryota</taxon>
        <taxon>Metamonada</taxon>
        <taxon>Diplomonadida</taxon>
        <taxon>Hexamitidae</taxon>
        <taxon>Hexamitinae</taxon>
        <taxon>Hexamita</taxon>
    </lineage>
</organism>
<sequence length="537" mass="62811">MQQPITNISCHDSAGYQKVIDQIKLFITNSKQASNVYEQLDQLALRISPNLIDQSSIEYMQSQTYINLILYLQSCVNQYNQWLLQSNVESRGLSNKLKNHRVRSSPSNLNNGPSTLKTSYVAQSSQLDRKIIDQKIINMKRDLADFGQNYGVEIAFKFPVNPDLQLSTEFKKINDLPSMIPKKQIKNEFISNEQSDLHIHDLKTSTQIQNKPKVIQKQPKKEETKKIKQIAQKPILNQISEEPNLNHQNTMQKLVGSKYTYNWRSNIKQSPEKPKAELRPIPIEPEPEKEQIQEAMVEKTKLEINVNLIQNKMELMKQRIDTLNVIKQRYNQYWLHLLKLRQKRCESQLTLINNRKQLVKHVIALNKLEIFKFNMKQLTPRNIQQYFEVYEQAKQNNFYDINQLNGYISQIINDNKKEQINEAYIKNLQLITQKIICSQEFQTKINISITNIQFQTCYVGFTNYLADNWTSQLFDLFVNLVEVNIKPLNLKLAKQTIPKQLKTIFDQHKIKLDVVLTVLIGLVEIGMSNTTFIQINK</sequence>
<keyword evidence="4" id="KW-1185">Reference proteome</keyword>
<accession>A0AA86P6T7</accession>
<evidence type="ECO:0000313" key="2">
    <source>
        <dbReference type="EMBL" id="CAI9931262.1"/>
    </source>
</evidence>
<protein>
    <submittedName>
        <fullName evidence="3">Hypothetical_protein</fullName>
    </submittedName>
</protein>
<dbReference type="EMBL" id="CATOUU010000479">
    <property type="protein sequence ID" value="CAI9931262.1"/>
    <property type="molecule type" value="Genomic_DNA"/>
</dbReference>
<name>A0AA86P6T7_9EUKA</name>
<dbReference type="Proteomes" id="UP001642409">
    <property type="component" value="Unassembled WGS sequence"/>
</dbReference>
<dbReference type="AlphaFoldDB" id="A0AA86P6T7"/>
<dbReference type="EMBL" id="CAXDID020000722">
    <property type="protein sequence ID" value="CAL6111813.1"/>
    <property type="molecule type" value="Genomic_DNA"/>
</dbReference>
<feature type="coiled-coil region" evidence="1">
    <location>
        <begin position="292"/>
        <end position="319"/>
    </location>
</feature>